<evidence type="ECO:0000256" key="1">
    <source>
        <dbReference type="SAM" id="MobiDB-lite"/>
    </source>
</evidence>
<dbReference type="Proteomes" id="UP001600165">
    <property type="component" value="Unassembled WGS sequence"/>
</dbReference>
<protein>
    <submittedName>
        <fullName evidence="2">Uncharacterized protein</fullName>
    </submittedName>
</protein>
<sequence length="55" mass="5864">MSEADKEGKQTPLEPESRRTGQGERDADVREGAKPEAPGDKGRKAGSPNQGTEAR</sequence>
<dbReference type="EMBL" id="JBHZOL010000019">
    <property type="protein sequence ID" value="MFE4105122.1"/>
    <property type="molecule type" value="Genomic_DNA"/>
</dbReference>
<proteinExistence type="predicted"/>
<evidence type="ECO:0000313" key="2">
    <source>
        <dbReference type="EMBL" id="MFE4105122.1"/>
    </source>
</evidence>
<organism evidence="2 3">
    <name type="scientific">Almyronema epifaneia S1</name>
    <dbReference type="NCBI Taxonomy" id="2991925"/>
    <lineage>
        <taxon>Bacteria</taxon>
        <taxon>Bacillati</taxon>
        <taxon>Cyanobacteriota</taxon>
        <taxon>Cyanophyceae</taxon>
        <taxon>Nodosilineales</taxon>
        <taxon>Nodosilineaceae</taxon>
        <taxon>Almyronema</taxon>
        <taxon>Almyronema epifaneia</taxon>
    </lineage>
</organism>
<gene>
    <name evidence="2" type="ORF">ACFVKH_02455</name>
</gene>
<accession>A0ABW6IAD2</accession>
<comment type="caution">
    <text evidence="2">The sequence shown here is derived from an EMBL/GenBank/DDBJ whole genome shotgun (WGS) entry which is preliminary data.</text>
</comment>
<dbReference type="RefSeq" id="WP_377961140.1">
    <property type="nucleotide sequence ID" value="NZ_JBHZOL010000019.1"/>
</dbReference>
<keyword evidence="3" id="KW-1185">Reference proteome</keyword>
<feature type="region of interest" description="Disordered" evidence="1">
    <location>
        <begin position="1"/>
        <end position="55"/>
    </location>
</feature>
<name>A0ABW6IAD2_9CYAN</name>
<feature type="compositionally biased region" description="Basic and acidic residues" evidence="1">
    <location>
        <begin position="1"/>
        <end position="43"/>
    </location>
</feature>
<reference evidence="2 3" key="1">
    <citation type="submission" date="2024-10" db="EMBL/GenBank/DDBJ databases">
        <authorList>
            <person name="Ratan Roy A."/>
            <person name="Morales Sandoval P.H."/>
            <person name="De Los Santos Villalobos S."/>
            <person name="Chakraborty S."/>
            <person name="Mukherjee J."/>
        </authorList>
    </citation>
    <scope>NUCLEOTIDE SEQUENCE [LARGE SCALE GENOMIC DNA]</scope>
    <source>
        <strain evidence="2 3">S1</strain>
    </source>
</reference>
<evidence type="ECO:0000313" key="3">
    <source>
        <dbReference type="Proteomes" id="UP001600165"/>
    </source>
</evidence>